<dbReference type="GO" id="GO:0015204">
    <property type="term" value="F:urea transmembrane transporter activity"/>
    <property type="evidence" value="ECO:0007669"/>
    <property type="project" value="InterPro"/>
</dbReference>
<evidence type="ECO:0008006" key="11">
    <source>
        <dbReference type="Google" id="ProtNLM"/>
    </source>
</evidence>
<evidence type="ECO:0000256" key="3">
    <source>
        <dbReference type="ARBA" id="ARBA00022448"/>
    </source>
</evidence>
<evidence type="ECO:0000256" key="4">
    <source>
        <dbReference type="ARBA" id="ARBA00022692"/>
    </source>
</evidence>
<evidence type="ECO:0000256" key="7">
    <source>
        <dbReference type="RuleBase" id="RU362091"/>
    </source>
</evidence>
<evidence type="ECO:0000313" key="10">
    <source>
        <dbReference type="Proteomes" id="UP000218209"/>
    </source>
</evidence>
<dbReference type="Pfam" id="PF00474">
    <property type="entry name" value="SSF"/>
    <property type="match status" value="1"/>
</dbReference>
<feature type="transmembrane region" description="Helical" evidence="8">
    <location>
        <begin position="364"/>
        <end position="385"/>
    </location>
</feature>
<reference evidence="9 10" key="1">
    <citation type="submission" date="2017-03" db="EMBL/GenBank/DDBJ databases">
        <title>WGS assembly of Porphyra umbilicalis.</title>
        <authorList>
            <person name="Brawley S.H."/>
            <person name="Blouin N.A."/>
            <person name="Ficko-Blean E."/>
            <person name="Wheeler G.L."/>
            <person name="Lohr M."/>
            <person name="Goodson H.V."/>
            <person name="Jenkins J.W."/>
            <person name="Blaby-Haas C.E."/>
            <person name="Helliwell K.E."/>
            <person name="Chan C."/>
            <person name="Marriage T."/>
            <person name="Bhattacharya D."/>
            <person name="Klein A.S."/>
            <person name="Badis Y."/>
            <person name="Brodie J."/>
            <person name="Cao Y."/>
            <person name="Collen J."/>
            <person name="Dittami S.M."/>
            <person name="Gachon C.M."/>
            <person name="Green B.R."/>
            <person name="Karpowicz S."/>
            <person name="Kim J.W."/>
            <person name="Kudahl U."/>
            <person name="Lin S."/>
            <person name="Michel G."/>
            <person name="Mittag M."/>
            <person name="Olson B.J."/>
            <person name="Pangilinan J."/>
            <person name="Peng Y."/>
            <person name="Qiu H."/>
            <person name="Shu S."/>
            <person name="Singer J.T."/>
            <person name="Smith A.G."/>
            <person name="Sprecher B.N."/>
            <person name="Wagner V."/>
            <person name="Wang W."/>
            <person name="Wang Z.-Y."/>
            <person name="Yan J."/>
            <person name="Yarish C."/>
            <person name="Zoeuner-Riek S."/>
            <person name="Zhuang Y."/>
            <person name="Zou Y."/>
            <person name="Lindquist E.A."/>
            <person name="Grimwood J."/>
            <person name="Barry K."/>
            <person name="Rokhsar D.S."/>
            <person name="Schmutz J."/>
            <person name="Stiller J.W."/>
            <person name="Grossman A.R."/>
            <person name="Prochnik S.E."/>
        </authorList>
    </citation>
    <scope>NUCLEOTIDE SEQUENCE [LARGE SCALE GENOMIC DNA]</scope>
    <source>
        <strain evidence="9">4086291</strain>
    </source>
</reference>
<dbReference type="InterPro" id="IPR038377">
    <property type="entry name" value="Na/Glc_symporter_sf"/>
</dbReference>
<keyword evidence="3" id="KW-0813">Transport</keyword>
<keyword evidence="5 8" id="KW-1133">Transmembrane helix</keyword>
<keyword evidence="4 8" id="KW-0812">Transmembrane</keyword>
<evidence type="ECO:0000256" key="1">
    <source>
        <dbReference type="ARBA" id="ARBA00004141"/>
    </source>
</evidence>
<feature type="transmembrane region" description="Helical" evidence="8">
    <location>
        <begin position="121"/>
        <end position="141"/>
    </location>
</feature>
<feature type="transmembrane region" description="Helical" evidence="8">
    <location>
        <begin position="449"/>
        <end position="471"/>
    </location>
</feature>
<proteinExistence type="inferred from homology"/>
<dbReference type="OrthoDB" id="6132759at2759"/>
<keyword evidence="10" id="KW-1185">Reference proteome</keyword>
<dbReference type="GO" id="GO:0005886">
    <property type="term" value="C:plasma membrane"/>
    <property type="evidence" value="ECO:0007669"/>
    <property type="project" value="TreeGrafter"/>
</dbReference>
<evidence type="ECO:0000256" key="2">
    <source>
        <dbReference type="ARBA" id="ARBA00006434"/>
    </source>
</evidence>
<evidence type="ECO:0000313" key="9">
    <source>
        <dbReference type="EMBL" id="OSX69523.1"/>
    </source>
</evidence>
<feature type="transmembrane region" description="Helical" evidence="8">
    <location>
        <begin position="42"/>
        <end position="65"/>
    </location>
</feature>
<comment type="subcellular location">
    <subcellularLocation>
        <location evidence="1">Membrane</location>
        <topology evidence="1">Multi-pass membrane protein</topology>
    </subcellularLocation>
</comment>
<dbReference type="Proteomes" id="UP000218209">
    <property type="component" value="Unassembled WGS sequence"/>
</dbReference>
<feature type="transmembrane region" description="Helical" evidence="8">
    <location>
        <begin position="285"/>
        <end position="302"/>
    </location>
</feature>
<evidence type="ECO:0000256" key="8">
    <source>
        <dbReference type="SAM" id="Phobius"/>
    </source>
</evidence>
<feature type="transmembrane region" description="Helical" evidence="8">
    <location>
        <begin position="196"/>
        <end position="215"/>
    </location>
</feature>
<evidence type="ECO:0000256" key="5">
    <source>
        <dbReference type="ARBA" id="ARBA00022989"/>
    </source>
</evidence>
<feature type="non-terminal residue" evidence="9">
    <location>
        <position position="479"/>
    </location>
</feature>
<keyword evidence="6 8" id="KW-0472">Membrane</keyword>
<dbReference type="EMBL" id="KV919508">
    <property type="protein sequence ID" value="OSX69523.1"/>
    <property type="molecule type" value="Genomic_DNA"/>
</dbReference>
<feature type="transmembrane region" description="Helical" evidence="8">
    <location>
        <begin position="162"/>
        <end position="184"/>
    </location>
</feature>
<dbReference type="CDD" id="cd11476">
    <property type="entry name" value="SLC5sbd_DUR3"/>
    <property type="match status" value="1"/>
</dbReference>
<feature type="transmembrane region" description="Helical" evidence="8">
    <location>
        <begin position="420"/>
        <end position="443"/>
    </location>
</feature>
<organism evidence="9 10">
    <name type="scientific">Porphyra umbilicalis</name>
    <name type="common">Purple laver</name>
    <name type="synonym">Red alga</name>
    <dbReference type="NCBI Taxonomy" id="2786"/>
    <lineage>
        <taxon>Eukaryota</taxon>
        <taxon>Rhodophyta</taxon>
        <taxon>Bangiophyceae</taxon>
        <taxon>Bangiales</taxon>
        <taxon>Bangiaceae</taxon>
        <taxon>Porphyra</taxon>
    </lineage>
</organism>
<comment type="similarity">
    <text evidence="2 7">Belongs to the sodium:solute symporter (SSF) (TC 2.A.21) family.</text>
</comment>
<dbReference type="InterPro" id="IPR001734">
    <property type="entry name" value="Na/solute_symporter"/>
</dbReference>
<protein>
    <recommendedName>
        <fullName evidence="11">Urea active transporter 1</fullName>
    </recommendedName>
</protein>
<name>A0A1X6NMF3_PORUM</name>
<dbReference type="AlphaFoldDB" id="A0A1X6NMF3"/>
<dbReference type="Gene3D" id="1.20.1730.10">
    <property type="entry name" value="Sodium/glucose cotransporter"/>
    <property type="match status" value="1"/>
</dbReference>
<feature type="transmembrane region" description="Helical" evidence="8">
    <location>
        <begin position="322"/>
        <end position="344"/>
    </location>
</feature>
<feature type="transmembrane region" description="Helical" evidence="8">
    <location>
        <begin position="222"/>
        <end position="244"/>
    </location>
</feature>
<gene>
    <name evidence="9" type="ORF">BU14_1430s0001</name>
</gene>
<evidence type="ECO:0000256" key="6">
    <source>
        <dbReference type="ARBA" id="ARBA00023136"/>
    </source>
</evidence>
<dbReference type="InterPro" id="IPR031155">
    <property type="entry name" value="DUR"/>
</dbReference>
<accession>A0A1X6NMF3</accession>
<dbReference type="PANTHER" id="PTHR46154">
    <property type="match status" value="1"/>
</dbReference>
<sequence>MGDTGCPVNVTPWRNDGGFAQYRCNESFFGDPSDPNHPLKMWTGYFVIIGLGVSFGVFTVLLVALEQYLFSTVVTSEYFNTAGRSVKTGLSASVIVSQWTWSATLLQSSNVAYRYGVSGPFWYAAGASCQVILFGMLAVLVKLRAPTSHTFLEIIQARWGRVAHTIFLCFGLATSIIVTSMLQLGGSSVVNALTGVNLDVASALIPIGVILYTLAGGLRATFVASYFNTAVIMLFLVTFSFVVFTQDKDIGSPNKMWELLQRAGRLQPVANNQEGSYLTFWSRDGVYFGLINIIGNFSTVFLDQSYWQSAIAATPSASWKGFLLGGMCWFAIPYLATSLGLSAVSLSLPITFDEAARGLVPPAAAGHFLGSAGSAAILVMTFLAVTSSGASEQIAVSSIVAYDIYRTHINPRCSGAQVIFVSRVVILVFGVLMGALGIALNHLEINLDYLYRLMGILIGSAVFPVAFSITWGRASGLGA</sequence>
<dbReference type="PANTHER" id="PTHR46154:SF4">
    <property type="entry name" value="UREA ACTIVE TRANSPORTER"/>
    <property type="match status" value="1"/>
</dbReference>
<dbReference type="PROSITE" id="PS50283">
    <property type="entry name" value="NA_SOLUT_SYMP_3"/>
    <property type="match status" value="1"/>
</dbReference>